<dbReference type="Gene3D" id="2.60.200.40">
    <property type="match status" value="1"/>
</dbReference>
<dbReference type="Gene3D" id="3.40.50.10330">
    <property type="entry name" value="Probable inorganic polyphosphate/atp-NAD kinase, domain 1"/>
    <property type="match status" value="1"/>
</dbReference>
<comment type="caution">
    <text evidence="3">The sequence shown here is derived from an EMBL/GenBank/DDBJ whole genome shotgun (WGS) entry which is preliminary data.</text>
</comment>
<dbReference type="Proteomes" id="UP000578112">
    <property type="component" value="Unassembled WGS sequence"/>
</dbReference>
<feature type="transmembrane region" description="Helical" evidence="1">
    <location>
        <begin position="74"/>
        <end position="92"/>
    </location>
</feature>
<feature type="transmembrane region" description="Helical" evidence="1">
    <location>
        <begin position="20"/>
        <end position="39"/>
    </location>
</feature>
<proteinExistence type="predicted"/>
<name>A0A7W7MR42_9ACTN</name>
<gene>
    <name evidence="3" type="ORF">BJ971_004409</name>
</gene>
<protein>
    <submittedName>
        <fullName evidence="3">Diacylglycerol kinase family enzyme</fullName>
    </submittedName>
</protein>
<keyword evidence="1" id="KW-1133">Transmembrane helix</keyword>
<keyword evidence="3" id="KW-0808">Transferase</keyword>
<dbReference type="InterPro" id="IPR016064">
    <property type="entry name" value="NAD/diacylglycerol_kinase_sf"/>
</dbReference>
<dbReference type="SUPFAM" id="SSF111331">
    <property type="entry name" value="NAD kinase/diacylglycerol kinase-like"/>
    <property type="match status" value="1"/>
</dbReference>
<evidence type="ECO:0000256" key="1">
    <source>
        <dbReference type="SAM" id="Phobius"/>
    </source>
</evidence>
<dbReference type="RefSeq" id="WP_184995106.1">
    <property type="nucleotide sequence ID" value="NZ_BOMK01000041.1"/>
</dbReference>
<feature type="domain" description="DAGKc" evidence="2">
    <location>
        <begin position="131"/>
        <end position="260"/>
    </location>
</feature>
<dbReference type="EMBL" id="JACHNH010000001">
    <property type="protein sequence ID" value="MBB4763853.1"/>
    <property type="molecule type" value="Genomic_DNA"/>
</dbReference>
<feature type="transmembrane region" description="Helical" evidence="1">
    <location>
        <begin position="98"/>
        <end position="118"/>
    </location>
</feature>
<keyword evidence="1" id="KW-0812">Transmembrane</keyword>
<evidence type="ECO:0000313" key="4">
    <source>
        <dbReference type="Proteomes" id="UP000578112"/>
    </source>
</evidence>
<feature type="transmembrane region" description="Helical" evidence="1">
    <location>
        <begin position="45"/>
        <end position="67"/>
    </location>
</feature>
<dbReference type="PROSITE" id="PS50146">
    <property type="entry name" value="DAGK"/>
    <property type="match status" value="1"/>
</dbReference>
<accession>A0A7W7MR42</accession>
<evidence type="ECO:0000259" key="2">
    <source>
        <dbReference type="PROSITE" id="PS50146"/>
    </source>
</evidence>
<dbReference type="InterPro" id="IPR001206">
    <property type="entry name" value="Diacylglycerol_kinase_cat_dom"/>
</dbReference>
<keyword evidence="3" id="KW-0418">Kinase</keyword>
<dbReference type="GO" id="GO:0016301">
    <property type="term" value="F:kinase activity"/>
    <property type="evidence" value="ECO:0007669"/>
    <property type="project" value="UniProtKB-KW"/>
</dbReference>
<sequence length="444" mass="46046">MSEQRVRAAAEPGATGAQVWLARAAFALALAAAVVLVAFAGRKSLVMVALAAAGVVLFVAAAFWVLAGRGVLRVVAAAVAVLAPVTVLGLLIRAGLLWVALLSLALFALAIVAARTALMAGGERMATYAAEPAKRPFLIMNPRSGGGKVTRFGLKEKAEAMGAEVALLDGPGTVDVAVLARDAVARGADLLGVAGGDGTQALVAGIAAEHDLPFLVVSAGTRNHFALDLGLDREDPATCLKGLTDGVEMRVDLGRIGDRTFVNNASFGAYAEIVQSPEYRDDKTRTTLRLLPDELAGHRGARLTARIADVTIEGPQAVLVSNDPYGSTDLAGLGRRARLDLGVLGLVAISVASARQAVGLLRRSSQRGLVRLTGAEVVVEADVAEIPVGIDGEAILMPTPVRCTTEPGALRVRVPRDRPGVPPAKPAVDWVRLRRLAFARHPAG</sequence>
<dbReference type="Pfam" id="PF00781">
    <property type="entry name" value="DAGK_cat"/>
    <property type="match status" value="1"/>
</dbReference>
<organism evidence="3 4">
    <name type="scientific">Actinoplanes digitatis</name>
    <dbReference type="NCBI Taxonomy" id="1868"/>
    <lineage>
        <taxon>Bacteria</taxon>
        <taxon>Bacillati</taxon>
        <taxon>Actinomycetota</taxon>
        <taxon>Actinomycetes</taxon>
        <taxon>Micromonosporales</taxon>
        <taxon>Micromonosporaceae</taxon>
        <taxon>Actinoplanes</taxon>
    </lineage>
</organism>
<dbReference type="AlphaFoldDB" id="A0A7W7MR42"/>
<keyword evidence="1" id="KW-0472">Membrane</keyword>
<dbReference type="InterPro" id="IPR017438">
    <property type="entry name" value="ATP-NAD_kinase_N"/>
</dbReference>
<keyword evidence="4" id="KW-1185">Reference proteome</keyword>
<evidence type="ECO:0000313" key="3">
    <source>
        <dbReference type="EMBL" id="MBB4763853.1"/>
    </source>
</evidence>
<reference evidence="3 4" key="1">
    <citation type="submission" date="2020-08" db="EMBL/GenBank/DDBJ databases">
        <title>Sequencing the genomes of 1000 actinobacteria strains.</title>
        <authorList>
            <person name="Klenk H.-P."/>
        </authorList>
    </citation>
    <scope>NUCLEOTIDE SEQUENCE [LARGE SCALE GENOMIC DNA]</scope>
    <source>
        <strain evidence="3 4">DSM 43149</strain>
    </source>
</reference>